<dbReference type="HOGENOM" id="CLU_024934_6_1_1"/>
<reference evidence="1" key="2">
    <citation type="journal article" date="2014" name="PLoS Genet.">
        <title>Signature gene expression reveals novel clues to the molecular mechanisms of dimorphic transition in Penicillium marneffei.</title>
        <authorList>
            <person name="Yang E."/>
            <person name="Wang G."/>
            <person name="Cai J."/>
            <person name="Woo P.C."/>
            <person name="Lau S.K."/>
            <person name="Yuen K.-Y."/>
            <person name="Chow W.-N."/>
            <person name="Lin X."/>
        </authorList>
    </citation>
    <scope>NUCLEOTIDE SEQUENCE</scope>
    <source>
        <strain evidence="1">PM1</strain>
    </source>
</reference>
<sequence>MAESGIALNAPLHGGRELHDAELQRRSRRGVAAYHTAARLRIRALHLHAHSPNDAMVGIAMQRFFGRALAHHRYALSDTSLSGSSEQLWLSAVILCHMCWLLEHQKPRPNAAYELPVQAFKLLEGVGIMFIQKNVQGYGWQGDEAFPRIVPDEELPMASRFQLLEIEKDLEGLFREFDVSTMPHAERNIYMEARDYVFYHYRAFYSGEDATTLQRFIAYMAVRCQAGYRDMLQSHDPLAMALMARMLVLLNELDNAWWANGRGEYEVVQQDVRGICQLMPETLRWTMDWPWLYDSYSVYANFLEP</sequence>
<dbReference type="PANTHER" id="PTHR47657:SF14">
    <property type="entry name" value="ZN(2)-C6 FUNGAL-TYPE DOMAIN-CONTAINING PROTEIN"/>
    <property type="match status" value="1"/>
</dbReference>
<proteinExistence type="predicted"/>
<dbReference type="AlphaFoldDB" id="A0A093VCE5"/>
<gene>
    <name evidence="1" type="ORF">GQ26_0291040</name>
</gene>
<accession>A0A093VCE5</accession>
<dbReference type="InterPro" id="IPR052400">
    <property type="entry name" value="Zn2-C6_fungal_TF"/>
</dbReference>
<comment type="caution">
    <text evidence="1">The sequence shown here is derived from an EMBL/GenBank/DDBJ whole genome shotgun (WGS) entry which is preliminary data.</text>
</comment>
<dbReference type="GO" id="GO:0000981">
    <property type="term" value="F:DNA-binding transcription factor activity, RNA polymerase II-specific"/>
    <property type="evidence" value="ECO:0007669"/>
    <property type="project" value="TreeGrafter"/>
</dbReference>
<reference key="1">
    <citation type="journal article" date="2014" name="PLoS Genet.">
        <title>Signature Gene Expression Reveals Novel Clues to the Molecular Mechanisms of Dimorphic Transition in Penicillium marneffei.</title>
        <authorList>
            <person name="Yang E."/>
            <person name="Wang G."/>
            <person name="Cai J."/>
            <person name="Woo P.C."/>
            <person name="Lau S.K."/>
            <person name="Yuen K.-Y."/>
            <person name="Chow W.-N."/>
            <person name="Lin X."/>
        </authorList>
    </citation>
    <scope>NUCLEOTIDE SEQUENCE [LARGE SCALE GENOMIC DNA]</scope>
    <source>
        <strain>PM1</strain>
    </source>
</reference>
<protein>
    <submittedName>
        <fullName evidence="1">Uncharacterized protein</fullName>
    </submittedName>
</protein>
<name>A0A093VCE5_TALMA</name>
<dbReference type="EMBL" id="JPOX01000029">
    <property type="protein sequence ID" value="KFX44361.1"/>
    <property type="molecule type" value="Genomic_DNA"/>
</dbReference>
<dbReference type="PANTHER" id="PTHR47657">
    <property type="entry name" value="STEROL REGULATORY ELEMENT-BINDING PROTEIN ECM22"/>
    <property type="match status" value="1"/>
</dbReference>
<organism evidence="1">
    <name type="scientific">Talaromyces marneffei PM1</name>
    <dbReference type="NCBI Taxonomy" id="1077442"/>
    <lineage>
        <taxon>Eukaryota</taxon>
        <taxon>Fungi</taxon>
        <taxon>Dikarya</taxon>
        <taxon>Ascomycota</taxon>
        <taxon>Pezizomycotina</taxon>
        <taxon>Eurotiomycetes</taxon>
        <taxon>Eurotiomycetidae</taxon>
        <taxon>Eurotiales</taxon>
        <taxon>Trichocomaceae</taxon>
        <taxon>Talaromyces</taxon>
        <taxon>Talaromyces sect. Talaromyces</taxon>
    </lineage>
</organism>
<dbReference type="eggNOG" id="ENOG502TBG4">
    <property type="taxonomic scope" value="Eukaryota"/>
</dbReference>
<evidence type="ECO:0000313" key="1">
    <source>
        <dbReference type="EMBL" id="KFX44361.1"/>
    </source>
</evidence>